<evidence type="ECO:0000256" key="3">
    <source>
        <dbReference type="ARBA" id="ARBA00022598"/>
    </source>
</evidence>
<dbReference type="InterPro" id="IPR013155">
    <property type="entry name" value="M/V/L/I-tRNA-synth_anticd-bd"/>
</dbReference>
<dbReference type="EC" id="6.1.1.9" evidence="2"/>
<dbReference type="SUPFAM" id="SSF50677">
    <property type="entry name" value="ValRS/IleRS/LeuRS editing domain"/>
    <property type="match status" value="1"/>
</dbReference>
<dbReference type="GO" id="GO:0006438">
    <property type="term" value="P:valyl-tRNA aminoacylation"/>
    <property type="evidence" value="ECO:0007669"/>
    <property type="project" value="InterPro"/>
</dbReference>
<evidence type="ECO:0000256" key="4">
    <source>
        <dbReference type="ARBA" id="ARBA00022741"/>
    </source>
</evidence>
<keyword evidence="4 9" id="KW-0547">Nucleotide-binding</keyword>
<evidence type="ECO:0000256" key="6">
    <source>
        <dbReference type="ARBA" id="ARBA00022917"/>
    </source>
</evidence>
<reference evidence="14" key="1">
    <citation type="submission" date="2017-02" db="UniProtKB">
        <authorList>
            <consortium name="WormBaseParasite"/>
        </authorList>
    </citation>
    <scope>IDENTIFICATION</scope>
</reference>
<evidence type="ECO:0000313" key="13">
    <source>
        <dbReference type="Proteomes" id="UP000046392"/>
    </source>
</evidence>
<name>A0A0N5CDS5_STREA</name>
<evidence type="ECO:0000259" key="11">
    <source>
        <dbReference type="Pfam" id="PF00133"/>
    </source>
</evidence>
<dbReference type="InterPro" id="IPR014729">
    <property type="entry name" value="Rossmann-like_a/b/a_fold"/>
</dbReference>
<dbReference type="InterPro" id="IPR001412">
    <property type="entry name" value="aa-tRNA-synth_I_CS"/>
</dbReference>
<organism evidence="13 14">
    <name type="scientific">Strongyloides papillosus</name>
    <name type="common">Intestinal threadworm</name>
    <dbReference type="NCBI Taxonomy" id="174720"/>
    <lineage>
        <taxon>Eukaryota</taxon>
        <taxon>Metazoa</taxon>
        <taxon>Ecdysozoa</taxon>
        <taxon>Nematoda</taxon>
        <taxon>Chromadorea</taxon>
        <taxon>Rhabditida</taxon>
        <taxon>Tylenchina</taxon>
        <taxon>Panagrolaimomorpha</taxon>
        <taxon>Strongyloidoidea</taxon>
        <taxon>Strongyloididae</taxon>
        <taxon>Strongyloides</taxon>
    </lineage>
</organism>
<dbReference type="PRINTS" id="PR00986">
    <property type="entry name" value="TRNASYNTHVAL"/>
</dbReference>
<dbReference type="AlphaFoldDB" id="A0A0N5CDS5"/>
<keyword evidence="6 9" id="KW-0648">Protein biosynthesis</keyword>
<keyword evidence="3 9" id="KW-0436">Ligase</keyword>
<accession>A0A0N5CDS5</accession>
<evidence type="ECO:0000256" key="2">
    <source>
        <dbReference type="ARBA" id="ARBA00013169"/>
    </source>
</evidence>
<evidence type="ECO:0000256" key="8">
    <source>
        <dbReference type="ARBA" id="ARBA00029936"/>
    </source>
</evidence>
<dbReference type="InterPro" id="IPR033705">
    <property type="entry name" value="Anticodon_Ia_Val"/>
</dbReference>
<dbReference type="InterPro" id="IPR009008">
    <property type="entry name" value="Val/Leu/Ile-tRNA-synth_edit"/>
</dbReference>
<evidence type="ECO:0000256" key="7">
    <source>
        <dbReference type="ARBA" id="ARBA00023146"/>
    </source>
</evidence>
<evidence type="ECO:0000256" key="9">
    <source>
        <dbReference type="RuleBase" id="RU363035"/>
    </source>
</evidence>
<evidence type="ECO:0000256" key="5">
    <source>
        <dbReference type="ARBA" id="ARBA00022840"/>
    </source>
</evidence>
<dbReference type="PANTHER" id="PTHR11946:SF111">
    <property type="entry name" value="VALINE--TRNA LIGASE"/>
    <property type="match status" value="1"/>
</dbReference>
<dbReference type="NCBIfam" id="TIGR00422">
    <property type="entry name" value="valS"/>
    <property type="match status" value="1"/>
</dbReference>
<evidence type="ECO:0000256" key="10">
    <source>
        <dbReference type="SAM" id="Coils"/>
    </source>
</evidence>
<dbReference type="WBParaSite" id="SPAL_0001601900.1">
    <property type="protein sequence ID" value="SPAL_0001601900.1"/>
    <property type="gene ID" value="SPAL_0001601900"/>
</dbReference>
<comment type="similarity">
    <text evidence="1 9">Belongs to the class-I aminoacyl-tRNA synthetase family.</text>
</comment>
<dbReference type="InterPro" id="IPR002300">
    <property type="entry name" value="aa-tRNA-synth_Ia"/>
</dbReference>
<dbReference type="PANTHER" id="PTHR11946">
    <property type="entry name" value="VALYL-TRNA SYNTHETASES"/>
    <property type="match status" value="1"/>
</dbReference>
<dbReference type="Gene3D" id="3.40.50.620">
    <property type="entry name" value="HUPs"/>
    <property type="match status" value="3"/>
</dbReference>
<evidence type="ECO:0000313" key="14">
    <source>
        <dbReference type="WBParaSite" id="SPAL_0001601900.1"/>
    </source>
</evidence>
<feature type="domain" description="Aminoacyl-tRNA synthetase class Ia" evidence="11">
    <location>
        <begin position="16"/>
        <end position="596"/>
    </location>
</feature>
<dbReference type="InterPro" id="IPR002303">
    <property type="entry name" value="Valyl-tRNA_ligase"/>
</dbReference>
<dbReference type="Pfam" id="PF08264">
    <property type="entry name" value="Anticodon_1"/>
    <property type="match status" value="1"/>
</dbReference>
<keyword evidence="10" id="KW-0175">Coiled coil</keyword>
<dbReference type="Gene3D" id="3.90.740.10">
    <property type="entry name" value="Valyl/Leucyl/Isoleucyl-tRNA synthetase, editing domain"/>
    <property type="match status" value="1"/>
</dbReference>
<dbReference type="PROSITE" id="PS00178">
    <property type="entry name" value="AA_TRNA_LIGASE_I"/>
    <property type="match status" value="1"/>
</dbReference>
<dbReference type="Gene3D" id="1.10.730.10">
    <property type="entry name" value="Isoleucyl-tRNA Synthetase, Domain 1"/>
    <property type="match status" value="1"/>
</dbReference>
<sequence length="948" mass="108645">MSKAGGVDPGVCTDFIILPPPNITGKLHLGHALTIAIEDVMKRFAQCTGRKVLWYPGFDHAGIATQTVVERNLWKEKKQLSSNLTREEFIKYCEDWRDKRMTDIRYQVDKLAPLIDWDHSYYTMDGNFSNAVSTAFIHLYNKNLIYRDKRIVNWCSSLQSVISDQEVKKVTVGSGDALVVPDLHGGSRSVKFGRLFRVKYRLEGSEEFVEIETSRPETIFADVAVAVNPNDGRYGHLLGKYVINPLVKGKHLKIVPSDKVKMDFGTGMLKLTPSHSQVDFDIVTELVKKGKLEKKVLNVSCIDNNGRIVAPDTQFDKMDLFEAREEVINYLASKQILQETTKEGYQTEIPICERSGNVVEGTIKSQWFMKTEDLHNDIRRLIENGTIQLNPEFHYTKLIEWLSNTDPWCLSRQISWGHQIPAYKVSGTDRWLVGHPEDESIKKSVFELVRDTDVLDTWFSASLIPIVTGGWPGIPRPRKLSFIETGHDILGFWVARMLTVCYGITGEIPFDNIYLHGLIRDSLGRKMSKSLGNVIDPLDVVDGISLEDMLKRIRESSLNEDEMKIAEKDLETKYPNGIKGMGADALRYALLRHDVTSLDINVNILEIADEGHRFCNKLWNMTNYANNVLSMPRKKGKYLNSTNDMDLWIKSRLKSCMTNVYEILIENFKPHIALNHVTSFILNDFCDLYIESTKRAVKSGDRDRIDEIASTMYSTLGTTFKILSIFMPQVSDSLSERIVKAFGSERAPFDDLDFDIHKSLYNYDGNLEARVSDMYSVVSVVRSIRNTFNIPRKEQKLKCLLEVDREIESFNVLENVLSVAEELCNIQCTILKEKDTSLSDGHLRFRIPSTEMSLYIEMPSKYLQKTLDDYLSKKESLLKKKNKHLEINRSIQRHLENPAFQAKPRKIIDMEKRAKISVDKIQKIELELEKLEKDIVDIRKKIDQNSTC</sequence>
<evidence type="ECO:0000256" key="1">
    <source>
        <dbReference type="ARBA" id="ARBA00005594"/>
    </source>
</evidence>
<keyword evidence="13" id="KW-1185">Reference proteome</keyword>
<dbReference type="GO" id="GO:0002161">
    <property type="term" value="F:aminoacyl-tRNA deacylase activity"/>
    <property type="evidence" value="ECO:0007669"/>
    <property type="project" value="InterPro"/>
</dbReference>
<evidence type="ECO:0000259" key="12">
    <source>
        <dbReference type="Pfam" id="PF08264"/>
    </source>
</evidence>
<protein>
    <recommendedName>
        <fullName evidence="2">valine--tRNA ligase</fullName>
        <ecNumber evidence="2">6.1.1.9</ecNumber>
    </recommendedName>
    <alternativeName>
        <fullName evidence="8">Valyl-tRNA synthetase</fullName>
    </alternativeName>
</protein>
<dbReference type="GO" id="GO:0005829">
    <property type="term" value="C:cytosol"/>
    <property type="evidence" value="ECO:0007669"/>
    <property type="project" value="TreeGrafter"/>
</dbReference>
<dbReference type="InterPro" id="IPR009080">
    <property type="entry name" value="tRNAsynth_Ia_anticodon-bd"/>
</dbReference>
<dbReference type="STRING" id="174720.A0A0N5CDS5"/>
<dbReference type="SUPFAM" id="SSF47323">
    <property type="entry name" value="Anticodon-binding domain of a subclass of class I aminoacyl-tRNA synthetases"/>
    <property type="match status" value="1"/>
</dbReference>
<dbReference type="Proteomes" id="UP000046392">
    <property type="component" value="Unplaced"/>
</dbReference>
<feature type="coiled-coil region" evidence="10">
    <location>
        <begin position="914"/>
        <end position="941"/>
    </location>
</feature>
<dbReference type="CDD" id="cd07962">
    <property type="entry name" value="Anticodon_Ia_Val"/>
    <property type="match status" value="1"/>
</dbReference>
<keyword evidence="5 9" id="KW-0067">ATP-binding</keyword>
<dbReference type="GO" id="GO:0005524">
    <property type="term" value="F:ATP binding"/>
    <property type="evidence" value="ECO:0007669"/>
    <property type="project" value="UniProtKB-KW"/>
</dbReference>
<proteinExistence type="inferred from homology"/>
<dbReference type="Pfam" id="PF00133">
    <property type="entry name" value="tRNA-synt_1"/>
    <property type="match status" value="1"/>
</dbReference>
<dbReference type="SUPFAM" id="SSF52374">
    <property type="entry name" value="Nucleotidylyl transferase"/>
    <property type="match status" value="1"/>
</dbReference>
<dbReference type="GO" id="GO:0004832">
    <property type="term" value="F:valine-tRNA ligase activity"/>
    <property type="evidence" value="ECO:0007669"/>
    <property type="project" value="UniProtKB-EC"/>
</dbReference>
<keyword evidence="7 9" id="KW-0030">Aminoacyl-tRNA synthetase</keyword>
<feature type="domain" description="Methionyl/Valyl/Leucyl/Isoleucyl-tRNA synthetase anticodon-binding" evidence="12">
    <location>
        <begin position="646"/>
        <end position="795"/>
    </location>
</feature>